<comment type="caution">
    <text evidence="2">The sequence shown here is derived from an EMBL/GenBank/DDBJ whole genome shotgun (WGS) entry which is preliminary data.</text>
</comment>
<feature type="non-terminal residue" evidence="2">
    <location>
        <position position="617"/>
    </location>
</feature>
<dbReference type="PANTHER" id="PTHR39327:SF1">
    <property type="entry name" value="BLR5470 PROTEIN"/>
    <property type="match status" value="1"/>
</dbReference>
<sequence>MKPKYLFLIILLIFGISSNVYAVSYWVIQKNTQRLLHIQKDADKVTIVESYTVIDSQADYAVNPKDNTCWVTSAFQGQVRRYGKAEPIVVSSFGAPMSLALDAERQIMWVADGALNKIVKMRLDDGTLEKHVQLSTPSRSIASRADGGLWIATKYGLIVLNSDGEVIKEFERKAKYLSSGPGKNSVWLVNPVDNNIMHLDGDGNILAEGKLKTLSGLIATKDGGCVLLGREVVFQLDADGDLIGTMQGLDHPSRIVYQPEDESVWILHSRDSQLVQLPMKTGQKPLTVIAGLGRGNLRVEPAEKIQWISEAIEPESQQPETPEEEKPLEKIKVPEKIEPEKKDTTKPEVVPEKKDAIKPETEPEKKDTTKPKVEPEKKESAVKPEKQELKEMPKPTVVPAPTTSTLLSEPPKFKDGGVMLARLHEGLSSTRLKNVPQALGRRYVWNFEGATFTLLLGLSVEVYNSYTNRGRAEWVEMLAEGVHAAKPIAEEFKKLAKKHNWNAEQIANFVLSFVQCLPYTVDDVSTGIDEFPRFSIETLVAGGGDCEDTTILAGSIFLVLGYDIVCLNPKGHLALGIEGAGGNGLAVCLDRRQDPWPLGCPESQELDRCRVVGSYLS</sequence>
<accession>A0A0F9R2X6</accession>
<dbReference type="PANTHER" id="PTHR39327">
    <property type="match status" value="1"/>
</dbReference>
<dbReference type="InterPro" id="IPR015943">
    <property type="entry name" value="WD40/YVTN_repeat-like_dom_sf"/>
</dbReference>
<name>A0A0F9R2X6_9ZZZZ</name>
<dbReference type="EMBL" id="LAZR01001183">
    <property type="protein sequence ID" value="KKN49119.1"/>
    <property type="molecule type" value="Genomic_DNA"/>
</dbReference>
<gene>
    <name evidence="2" type="ORF">LCGC14_0645930</name>
</gene>
<evidence type="ECO:0008006" key="3">
    <source>
        <dbReference type="Google" id="ProtNLM"/>
    </source>
</evidence>
<reference evidence="2" key="1">
    <citation type="journal article" date="2015" name="Nature">
        <title>Complex archaea that bridge the gap between prokaryotes and eukaryotes.</title>
        <authorList>
            <person name="Spang A."/>
            <person name="Saw J.H."/>
            <person name="Jorgensen S.L."/>
            <person name="Zaremba-Niedzwiedzka K."/>
            <person name="Martijn J."/>
            <person name="Lind A.E."/>
            <person name="van Eijk R."/>
            <person name="Schleper C."/>
            <person name="Guy L."/>
            <person name="Ettema T.J."/>
        </authorList>
    </citation>
    <scope>NUCLEOTIDE SEQUENCE</scope>
</reference>
<evidence type="ECO:0000256" key="1">
    <source>
        <dbReference type="SAM" id="MobiDB-lite"/>
    </source>
</evidence>
<dbReference type="SUPFAM" id="SSF63829">
    <property type="entry name" value="Calcium-dependent phosphotriesterase"/>
    <property type="match status" value="1"/>
</dbReference>
<evidence type="ECO:0000313" key="2">
    <source>
        <dbReference type="EMBL" id="KKN49119.1"/>
    </source>
</evidence>
<dbReference type="Gene3D" id="2.130.10.10">
    <property type="entry name" value="YVTN repeat-like/Quinoprotein amine dehydrogenase"/>
    <property type="match status" value="1"/>
</dbReference>
<feature type="compositionally biased region" description="Basic and acidic residues" evidence="1">
    <location>
        <begin position="324"/>
        <end position="393"/>
    </location>
</feature>
<protein>
    <recommendedName>
        <fullName evidence="3">Transglutaminase-like domain-containing protein</fullName>
    </recommendedName>
</protein>
<proteinExistence type="predicted"/>
<dbReference type="AlphaFoldDB" id="A0A0F9R2X6"/>
<organism evidence="2">
    <name type="scientific">marine sediment metagenome</name>
    <dbReference type="NCBI Taxonomy" id="412755"/>
    <lineage>
        <taxon>unclassified sequences</taxon>
        <taxon>metagenomes</taxon>
        <taxon>ecological metagenomes</taxon>
    </lineage>
</organism>
<feature type="region of interest" description="Disordered" evidence="1">
    <location>
        <begin position="310"/>
        <end position="411"/>
    </location>
</feature>
<dbReference type="InterPro" id="IPR010319">
    <property type="entry name" value="Transglutaminase-like_Cys_pept"/>
</dbReference>
<dbReference type="Gene3D" id="3.10.620.30">
    <property type="match status" value="1"/>
</dbReference>